<name>A0ABY6JER4_9ENTR</name>
<keyword evidence="3 6" id="KW-0732">Signal</keyword>
<keyword evidence="2" id="KW-0645">Protease</keyword>
<comment type="similarity">
    <text evidence="1">Belongs to the peptidase C40 family.</text>
</comment>
<evidence type="ECO:0000256" key="4">
    <source>
        <dbReference type="ARBA" id="ARBA00022801"/>
    </source>
</evidence>
<evidence type="ECO:0000256" key="5">
    <source>
        <dbReference type="ARBA" id="ARBA00022807"/>
    </source>
</evidence>
<evidence type="ECO:0000256" key="6">
    <source>
        <dbReference type="SAM" id="SignalP"/>
    </source>
</evidence>
<keyword evidence="9" id="KW-1185">Reference proteome</keyword>
<dbReference type="RefSeq" id="WP_081826926.1">
    <property type="nucleotide sequence ID" value="NZ_CP074352.1"/>
</dbReference>
<evidence type="ECO:0000313" key="9">
    <source>
        <dbReference type="Proteomes" id="UP001156318"/>
    </source>
</evidence>
<evidence type="ECO:0000256" key="2">
    <source>
        <dbReference type="ARBA" id="ARBA00022670"/>
    </source>
</evidence>
<proteinExistence type="inferred from homology"/>
<evidence type="ECO:0000256" key="3">
    <source>
        <dbReference type="ARBA" id="ARBA00022729"/>
    </source>
</evidence>
<organism evidence="8 9">
    <name type="scientific">Siccibacter colletis</name>
    <dbReference type="NCBI Taxonomy" id="1505757"/>
    <lineage>
        <taxon>Bacteria</taxon>
        <taxon>Pseudomonadati</taxon>
        <taxon>Pseudomonadota</taxon>
        <taxon>Gammaproteobacteria</taxon>
        <taxon>Enterobacterales</taxon>
        <taxon>Enterobacteriaceae</taxon>
        <taxon>Siccibacter</taxon>
    </lineage>
</organism>
<evidence type="ECO:0000259" key="7">
    <source>
        <dbReference type="PROSITE" id="PS51935"/>
    </source>
</evidence>
<dbReference type="EMBL" id="CP074352">
    <property type="protein sequence ID" value="UYU32132.1"/>
    <property type="molecule type" value="Genomic_DNA"/>
</dbReference>
<dbReference type="PROSITE" id="PS51935">
    <property type="entry name" value="NLPC_P60"/>
    <property type="match status" value="1"/>
</dbReference>
<dbReference type="PANTHER" id="PTHR47360">
    <property type="entry name" value="MUREIN DD-ENDOPEPTIDASE MEPS/MUREIN LD-CARBOXYPEPTIDASE"/>
    <property type="match status" value="1"/>
</dbReference>
<dbReference type="InterPro" id="IPR052062">
    <property type="entry name" value="Murein_DD/LD_carboxypeptidase"/>
</dbReference>
<sequence length="176" mass="19866">MFKIIISALLGFAFISSASAFEIPKEIKHGGFFNQSARSYYIPQESLADGSIKSRILEQYNNWKGTRYHFGGTTRRGIDCSALMQHIFSDSINLSLPRTTGEQIHRGKSVSQQQLKPGDLVFFNTGPDHRHVGVYIGGDEFIHASSSKGVTISMLSNRYWQHHYITARRVADRRIS</sequence>
<evidence type="ECO:0000313" key="8">
    <source>
        <dbReference type="EMBL" id="UYU32132.1"/>
    </source>
</evidence>
<feature type="signal peptide" evidence="6">
    <location>
        <begin position="1"/>
        <end position="20"/>
    </location>
</feature>
<protein>
    <submittedName>
        <fullName evidence="8">C40 family peptidase</fullName>
    </submittedName>
</protein>
<dbReference type="SUPFAM" id="SSF54001">
    <property type="entry name" value="Cysteine proteinases"/>
    <property type="match status" value="1"/>
</dbReference>
<accession>A0ABY6JER4</accession>
<feature type="chain" id="PRO_5045111150" evidence="6">
    <location>
        <begin position="21"/>
        <end position="176"/>
    </location>
</feature>
<dbReference type="Pfam" id="PF00877">
    <property type="entry name" value="NLPC_P60"/>
    <property type="match status" value="1"/>
</dbReference>
<gene>
    <name evidence="8" type="ORF">KFZ77_01030</name>
</gene>
<feature type="domain" description="NlpC/P60" evidence="7">
    <location>
        <begin position="50"/>
        <end position="171"/>
    </location>
</feature>
<dbReference type="Gene3D" id="3.90.1720.10">
    <property type="entry name" value="endopeptidase domain like (from Nostoc punctiforme)"/>
    <property type="match status" value="1"/>
</dbReference>
<reference evidence="8 9" key="1">
    <citation type="submission" date="2021-05" db="EMBL/GenBank/DDBJ databases">
        <title>Isolation, identification, and the growth promoting effects of Pantoea dispersa strain YSD J2 from the aboveground leaves of Cyperus esculentus L.Var. Sativus.</title>
        <authorList>
            <person name="Wang S."/>
            <person name="Tang X.M."/>
            <person name="Huang Y.N."/>
        </authorList>
    </citation>
    <scope>NUCLEOTIDE SEQUENCE [LARGE SCALE GENOMIC DNA]</scope>
    <source>
        <strain evidence="9">YSD YN2</strain>
    </source>
</reference>
<dbReference type="Proteomes" id="UP001156318">
    <property type="component" value="Chromosome"/>
</dbReference>
<dbReference type="InterPro" id="IPR038765">
    <property type="entry name" value="Papain-like_cys_pep_sf"/>
</dbReference>
<dbReference type="PANTHER" id="PTHR47360:SF1">
    <property type="entry name" value="ENDOPEPTIDASE NLPC-RELATED"/>
    <property type="match status" value="1"/>
</dbReference>
<keyword evidence="4" id="KW-0378">Hydrolase</keyword>
<dbReference type="InterPro" id="IPR000064">
    <property type="entry name" value="NLP_P60_dom"/>
</dbReference>
<keyword evidence="5" id="KW-0788">Thiol protease</keyword>
<evidence type="ECO:0000256" key="1">
    <source>
        <dbReference type="ARBA" id="ARBA00007074"/>
    </source>
</evidence>